<evidence type="ECO:0000256" key="2">
    <source>
        <dbReference type="SAM" id="MobiDB-lite"/>
    </source>
</evidence>
<keyword evidence="5" id="KW-1185">Reference proteome</keyword>
<feature type="domain" description="DnaB/C C-terminal" evidence="3">
    <location>
        <begin position="181"/>
        <end position="247"/>
    </location>
</feature>
<evidence type="ECO:0000259" key="3">
    <source>
        <dbReference type="Pfam" id="PF07261"/>
    </source>
</evidence>
<dbReference type="Pfam" id="PF07261">
    <property type="entry name" value="DnaB_2"/>
    <property type="match status" value="1"/>
</dbReference>
<dbReference type="Proteomes" id="UP000602284">
    <property type="component" value="Unassembled WGS sequence"/>
</dbReference>
<evidence type="ECO:0000313" key="4">
    <source>
        <dbReference type="EMBL" id="MBL0387878.1"/>
    </source>
</evidence>
<sequence length="304" mass="34173">MKCCEGLVAFSNWLETNPLDATAQALWMHLFALWQKGGSPDEFVVANSTLEAKIGVTFKPLNNHRNTLIQRGLISYQGLPKRKGGKYRLLLFAQSIGTSVGKSPIDTPIDMDVTRSMGISRTESPTDRPIDPPTDAPIDRPTDHPAGVFLQEGMNERKNDGMNETRAEEKVEDPWQTMQSLFRQTFGRAMRKTDYDVVNEYLDDGMDISVIVYALEAAKANGADTVKYLWTTIGDWFANRNVKTVADYLRMMEQQQTDQPPQPPRQQQQGKRSGGMQKNNVVPISDYDRDVIEAWANRGGRQSG</sequence>
<feature type="region of interest" description="Disordered" evidence="2">
    <location>
        <begin position="253"/>
        <end position="285"/>
    </location>
</feature>
<dbReference type="EMBL" id="JAEQNB010000004">
    <property type="protein sequence ID" value="MBL0387878.1"/>
    <property type="molecule type" value="Genomic_DNA"/>
</dbReference>
<comment type="similarity">
    <text evidence="1">Belongs to the DnaB/DnaD family.</text>
</comment>
<protein>
    <submittedName>
        <fullName evidence="4">DnaD domain protein</fullName>
    </submittedName>
</protein>
<organism evidence="4 5">
    <name type="scientific">Tumebacillus amylolyticus</name>
    <dbReference type="NCBI Taxonomy" id="2801339"/>
    <lineage>
        <taxon>Bacteria</taxon>
        <taxon>Bacillati</taxon>
        <taxon>Bacillota</taxon>
        <taxon>Bacilli</taxon>
        <taxon>Bacillales</taxon>
        <taxon>Alicyclobacillaceae</taxon>
        <taxon>Tumebacillus</taxon>
    </lineage>
</organism>
<feature type="compositionally biased region" description="Low complexity" evidence="2">
    <location>
        <begin position="254"/>
        <end position="269"/>
    </location>
</feature>
<gene>
    <name evidence="4" type="ORF">JJB07_14650</name>
</gene>
<comment type="caution">
    <text evidence="4">The sequence shown here is derived from an EMBL/GenBank/DDBJ whole genome shotgun (WGS) entry which is preliminary data.</text>
</comment>
<dbReference type="Gene3D" id="1.10.10.630">
    <property type="entry name" value="DnaD domain-like"/>
    <property type="match status" value="1"/>
</dbReference>
<reference evidence="4 5" key="1">
    <citation type="submission" date="2021-01" db="EMBL/GenBank/DDBJ databases">
        <title>Tumebacillus sp. strain ITR2 16S ribosomal RNA gene Genome sequencing and assembly.</title>
        <authorList>
            <person name="Kang M."/>
        </authorList>
    </citation>
    <scope>NUCLEOTIDE SEQUENCE [LARGE SCALE GENOMIC DNA]</scope>
    <source>
        <strain evidence="4 5">ITR2</strain>
    </source>
</reference>
<dbReference type="InterPro" id="IPR006343">
    <property type="entry name" value="DnaB/C_C"/>
</dbReference>
<proteinExistence type="inferred from homology"/>
<feature type="region of interest" description="Disordered" evidence="2">
    <location>
        <begin position="118"/>
        <end position="147"/>
    </location>
</feature>
<name>A0ABS1JC83_9BACL</name>
<evidence type="ECO:0000313" key="5">
    <source>
        <dbReference type="Proteomes" id="UP000602284"/>
    </source>
</evidence>
<dbReference type="NCBIfam" id="TIGR01446">
    <property type="entry name" value="DnaD_dom"/>
    <property type="match status" value="1"/>
</dbReference>
<dbReference type="InterPro" id="IPR034829">
    <property type="entry name" value="DnaD-like_sf"/>
</dbReference>
<accession>A0ABS1JC83</accession>
<evidence type="ECO:0000256" key="1">
    <source>
        <dbReference type="ARBA" id="ARBA00093462"/>
    </source>
</evidence>
<dbReference type="RefSeq" id="WP_201636303.1">
    <property type="nucleotide sequence ID" value="NZ_JAEQNB010000004.1"/>
</dbReference>
<dbReference type="SUPFAM" id="SSF158499">
    <property type="entry name" value="DnaD domain-like"/>
    <property type="match status" value="1"/>
</dbReference>